<dbReference type="InterPro" id="IPR008150">
    <property type="entry name" value="Phytoene_DH_bac_CS"/>
</dbReference>
<comment type="caution">
    <text evidence="11">The sequence shown here is derived from an EMBL/GenBank/DDBJ whole genome shotgun (WGS) entry which is preliminary data.</text>
</comment>
<sequence>MRAREKRSGRVVVIGAGFGGLAAALRARAMGYDVQVIERLDQPGGRARVFRRDGFTFDAGPTVITAPDLFDELWHLFGEKRAEHVAFLPVRPWYRIGFADGRAFDYGGTVEEMRARVSAFAPGDAEGFVRLAERTRALYRAGYLRMGAMPFHRFSTMMRAVPTLVRLGAWRSLYRFVARDIADESLRRVFTLQMLLVGGHPFRSPALYALIQQLEREGAVWFARGGMTALVQQLVRLGERHGVRMRCGATVSRILVERGRTRGVVLESGETIPAEIVIANADAPMVHEALMPPGRRRSKRRLDRLQPSMGLFVLYFGTTRVFPAIAHHTILLGQSYRALLDRIFGTDPTLPDDLSLYLHRPTATDPSLAPPGQDAFYVLAPVPNLRAPIDWDRARQMLRDRIVRILSERIMPGLEACIVSESSLTPLDFRHDYLSRDGAGFSIAPILRQSAFFRFHNRVRGVRNLYLVGAGTHPGAGVPGVLCSAKLVETLMRTAA</sequence>
<dbReference type="NCBIfam" id="TIGR02734">
    <property type="entry name" value="crtI_fam"/>
    <property type="match status" value="1"/>
</dbReference>
<dbReference type="PANTHER" id="PTHR43734:SF3">
    <property type="entry name" value="B-CAROTENE KETOLASE"/>
    <property type="match status" value="1"/>
</dbReference>
<protein>
    <recommendedName>
        <fullName evidence="8">Phytoene dehydrogenase</fullName>
    </recommendedName>
</protein>
<organism evidence="11 12">
    <name type="scientific">Endosaccharibacter trunci</name>
    <dbReference type="NCBI Taxonomy" id="2812733"/>
    <lineage>
        <taxon>Bacteria</taxon>
        <taxon>Pseudomonadati</taxon>
        <taxon>Pseudomonadota</taxon>
        <taxon>Alphaproteobacteria</taxon>
        <taxon>Acetobacterales</taxon>
        <taxon>Acetobacteraceae</taxon>
        <taxon>Endosaccharibacter</taxon>
    </lineage>
</organism>
<evidence type="ECO:0000313" key="12">
    <source>
        <dbReference type="Proteomes" id="UP001524587"/>
    </source>
</evidence>
<evidence type="ECO:0000256" key="6">
    <source>
        <dbReference type="ARBA" id="ARBA00022827"/>
    </source>
</evidence>
<evidence type="ECO:0000256" key="8">
    <source>
        <dbReference type="ARBA" id="ARBA00031986"/>
    </source>
</evidence>
<reference evidence="11 12" key="1">
    <citation type="submission" date="2022-06" db="EMBL/GenBank/DDBJ databases">
        <title>Endosaccharibacter gen. nov., sp. nov., endophytic bacteria isolated from sugarcane.</title>
        <authorList>
            <person name="Pitiwittayakul N."/>
            <person name="Yukphan P."/>
            <person name="Charoenyingcharoen P."/>
            <person name="Tanasupawat S."/>
        </authorList>
    </citation>
    <scope>NUCLEOTIDE SEQUENCE [LARGE SCALE GENOMIC DNA]</scope>
    <source>
        <strain evidence="11 12">KSS8</strain>
    </source>
</reference>
<accession>A0ABT1W522</accession>
<evidence type="ECO:0000313" key="11">
    <source>
        <dbReference type="EMBL" id="MCQ8277515.1"/>
    </source>
</evidence>
<evidence type="ECO:0000256" key="5">
    <source>
        <dbReference type="ARBA" id="ARBA00022746"/>
    </source>
</evidence>
<comment type="pathway">
    <text evidence="2 9">Carotenoid biosynthesis.</text>
</comment>
<keyword evidence="7 9" id="KW-0560">Oxidoreductase</keyword>
<keyword evidence="6" id="KW-0274">FAD</keyword>
<evidence type="ECO:0000256" key="4">
    <source>
        <dbReference type="ARBA" id="ARBA00022630"/>
    </source>
</evidence>
<comment type="similarity">
    <text evidence="3 9">Belongs to the carotenoid/retinoid oxidoreductase family.</text>
</comment>
<keyword evidence="12" id="KW-1185">Reference proteome</keyword>
<dbReference type="InterPro" id="IPR002937">
    <property type="entry name" value="Amino_oxidase"/>
</dbReference>
<evidence type="ECO:0000256" key="2">
    <source>
        <dbReference type="ARBA" id="ARBA00004829"/>
    </source>
</evidence>
<dbReference type="Proteomes" id="UP001524587">
    <property type="component" value="Unassembled WGS sequence"/>
</dbReference>
<name>A0ABT1W522_9PROT</name>
<dbReference type="RefSeq" id="WP_422862959.1">
    <property type="nucleotide sequence ID" value="NZ_JAMSKV010000002.1"/>
</dbReference>
<dbReference type="Gene3D" id="3.50.50.60">
    <property type="entry name" value="FAD/NAD(P)-binding domain"/>
    <property type="match status" value="2"/>
</dbReference>
<dbReference type="GO" id="GO:0016491">
    <property type="term" value="F:oxidoreductase activity"/>
    <property type="evidence" value="ECO:0007669"/>
    <property type="project" value="UniProtKB-KW"/>
</dbReference>
<dbReference type="PANTHER" id="PTHR43734">
    <property type="entry name" value="PHYTOENE DESATURASE"/>
    <property type="match status" value="1"/>
</dbReference>
<evidence type="ECO:0000256" key="1">
    <source>
        <dbReference type="ARBA" id="ARBA00001974"/>
    </source>
</evidence>
<evidence type="ECO:0000256" key="9">
    <source>
        <dbReference type="RuleBase" id="RU362075"/>
    </source>
</evidence>
<dbReference type="InterPro" id="IPR014105">
    <property type="entry name" value="Carotenoid/retinoid_OxRdtase"/>
</dbReference>
<comment type="cofactor">
    <cofactor evidence="1">
        <name>FAD</name>
        <dbReference type="ChEBI" id="CHEBI:57692"/>
    </cofactor>
</comment>
<dbReference type="InterPro" id="IPR036188">
    <property type="entry name" value="FAD/NAD-bd_sf"/>
</dbReference>
<dbReference type="Pfam" id="PF01593">
    <property type="entry name" value="Amino_oxidase"/>
    <property type="match status" value="1"/>
</dbReference>
<gene>
    <name evidence="11" type="primary">crtI</name>
    <name evidence="11" type="ORF">NFI95_03500</name>
</gene>
<dbReference type="EMBL" id="JAMSKV010000002">
    <property type="protein sequence ID" value="MCQ8277515.1"/>
    <property type="molecule type" value="Genomic_DNA"/>
</dbReference>
<evidence type="ECO:0000256" key="7">
    <source>
        <dbReference type="ARBA" id="ARBA00023002"/>
    </source>
</evidence>
<evidence type="ECO:0000256" key="3">
    <source>
        <dbReference type="ARBA" id="ARBA00006046"/>
    </source>
</evidence>
<keyword evidence="5 9" id="KW-0125">Carotenoid biosynthesis</keyword>
<evidence type="ECO:0000259" key="10">
    <source>
        <dbReference type="Pfam" id="PF01593"/>
    </source>
</evidence>
<keyword evidence="4" id="KW-0285">Flavoprotein</keyword>
<feature type="domain" description="Amine oxidase" evidence="10">
    <location>
        <begin position="19"/>
        <end position="486"/>
    </location>
</feature>
<dbReference type="PROSITE" id="PS00982">
    <property type="entry name" value="PHYTOENE_DH"/>
    <property type="match status" value="1"/>
</dbReference>
<proteinExistence type="inferred from homology"/>
<dbReference type="SUPFAM" id="SSF51905">
    <property type="entry name" value="FAD/NAD(P)-binding domain"/>
    <property type="match status" value="1"/>
</dbReference>